<dbReference type="InterPro" id="IPR052929">
    <property type="entry name" value="RNase_H-like_EbsB-rel"/>
</dbReference>
<dbReference type="GO" id="GO:0003676">
    <property type="term" value="F:nucleic acid binding"/>
    <property type="evidence" value="ECO:0007669"/>
    <property type="project" value="InterPro"/>
</dbReference>
<dbReference type="Gene3D" id="3.30.420.10">
    <property type="entry name" value="Ribonuclease H-like superfamily/Ribonuclease H"/>
    <property type="match status" value="1"/>
</dbReference>
<accession>A0A392SP75</accession>
<evidence type="ECO:0000313" key="2">
    <source>
        <dbReference type="EMBL" id="MCI50681.1"/>
    </source>
</evidence>
<name>A0A392SP75_9FABA</name>
<feature type="non-terminal residue" evidence="2">
    <location>
        <position position="100"/>
    </location>
</feature>
<dbReference type="CDD" id="cd06222">
    <property type="entry name" value="RNase_H_like"/>
    <property type="match status" value="1"/>
</dbReference>
<dbReference type="SUPFAM" id="SSF53098">
    <property type="entry name" value="Ribonuclease H-like"/>
    <property type="match status" value="1"/>
</dbReference>
<dbReference type="InterPro" id="IPR036397">
    <property type="entry name" value="RNaseH_sf"/>
</dbReference>
<dbReference type="InterPro" id="IPR002156">
    <property type="entry name" value="RNaseH_domain"/>
</dbReference>
<dbReference type="PANTHER" id="PTHR47074:SF11">
    <property type="entry name" value="REVERSE TRANSCRIPTASE-LIKE PROTEIN"/>
    <property type="match status" value="1"/>
</dbReference>
<evidence type="ECO:0000259" key="1">
    <source>
        <dbReference type="Pfam" id="PF13456"/>
    </source>
</evidence>
<keyword evidence="3" id="KW-1185">Reference proteome</keyword>
<dbReference type="PANTHER" id="PTHR47074">
    <property type="entry name" value="BNAC02G40300D PROTEIN"/>
    <property type="match status" value="1"/>
</dbReference>
<dbReference type="InterPro" id="IPR012337">
    <property type="entry name" value="RNaseH-like_sf"/>
</dbReference>
<reference evidence="2 3" key="1">
    <citation type="journal article" date="2018" name="Front. Plant Sci.">
        <title>Red Clover (Trifolium pratense) and Zigzag Clover (T. medium) - A Picture of Genomic Similarities and Differences.</title>
        <authorList>
            <person name="Dluhosova J."/>
            <person name="Istvanek J."/>
            <person name="Nedelnik J."/>
            <person name="Repkova J."/>
        </authorList>
    </citation>
    <scope>NUCLEOTIDE SEQUENCE [LARGE SCALE GENOMIC DNA]</scope>
    <source>
        <strain evidence="3">cv. 10/8</strain>
        <tissue evidence="2">Leaf</tissue>
    </source>
</reference>
<dbReference type="AlphaFoldDB" id="A0A392SP75"/>
<organism evidence="2 3">
    <name type="scientific">Trifolium medium</name>
    <dbReference type="NCBI Taxonomy" id="97028"/>
    <lineage>
        <taxon>Eukaryota</taxon>
        <taxon>Viridiplantae</taxon>
        <taxon>Streptophyta</taxon>
        <taxon>Embryophyta</taxon>
        <taxon>Tracheophyta</taxon>
        <taxon>Spermatophyta</taxon>
        <taxon>Magnoliopsida</taxon>
        <taxon>eudicotyledons</taxon>
        <taxon>Gunneridae</taxon>
        <taxon>Pentapetalae</taxon>
        <taxon>rosids</taxon>
        <taxon>fabids</taxon>
        <taxon>Fabales</taxon>
        <taxon>Fabaceae</taxon>
        <taxon>Papilionoideae</taxon>
        <taxon>50 kb inversion clade</taxon>
        <taxon>NPAAA clade</taxon>
        <taxon>Hologalegina</taxon>
        <taxon>IRL clade</taxon>
        <taxon>Trifolieae</taxon>
        <taxon>Trifolium</taxon>
    </lineage>
</organism>
<dbReference type="InterPro" id="IPR044730">
    <property type="entry name" value="RNase_H-like_dom_plant"/>
</dbReference>
<feature type="domain" description="RNase H type-1" evidence="1">
    <location>
        <begin position="15"/>
        <end position="90"/>
    </location>
</feature>
<proteinExistence type="predicted"/>
<dbReference type="EMBL" id="LXQA010420198">
    <property type="protein sequence ID" value="MCI50681.1"/>
    <property type="molecule type" value="Genomic_DNA"/>
</dbReference>
<protein>
    <submittedName>
        <fullName evidence="2">Ribonuclease H protein</fullName>
    </submittedName>
</protein>
<evidence type="ECO:0000313" key="3">
    <source>
        <dbReference type="Proteomes" id="UP000265520"/>
    </source>
</evidence>
<dbReference type="Proteomes" id="UP000265520">
    <property type="component" value="Unassembled WGS sequence"/>
</dbReference>
<feature type="non-terminal residue" evidence="2">
    <location>
        <position position="1"/>
    </location>
</feature>
<comment type="caution">
    <text evidence="2">The sequence shown here is derived from an EMBL/GenBank/DDBJ whole genome shotgun (WGS) entry which is preliminary data.</text>
</comment>
<dbReference type="Pfam" id="PF13456">
    <property type="entry name" value="RVT_3"/>
    <property type="match status" value="1"/>
</dbReference>
<sequence>DNWSPPPRNSLKLNVDAHCLGEGHWGLGLILRMEDGSCVGAMTKVVQGFDEAVEVETMGLLAAIEWIKTLRQQTIVIETDNRTIVQTLQHGRYPRNYWGV</sequence>
<dbReference type="GO" id="GO:0004523">
    <property type="term" value="F:RNA-DNA hybrid ribonuclease activity"/>
    <property type="evidence" value="ECO:0007669"/>
    <property type="project" value="InterPro"/>
</dbReference>